<dbReference type="InterPro" id="IPR036852">
    <property type="entry name" value="Peptidase_S8/S53_dom_sf"/>
</dbReference>
<feature type="active site" description="Charge relay system" evidence="5">
    <location>
        <position position="469"/>
    </location>
</feature>
<evidence type="ECO:0000256" key="1">
    <source>
        <dbReference type="ARBA" id="ARBA00011073"/>
    </source>
</evidence>
<dbReference type="PROSITE" id="PS00137">
    <property type="entry name" value="SUBTILASE_HIS"/>
    <property type="match status" value="1"/>
</dbReference>
<dbReference type="PROSITE" id="PS00136">
    <property type="entry name" value="SUBTILASE_ASP"/>
    <property type="match status" value="1"/>
</dbReference>
<keyword evidence="3 5" id="KW-0378">Hydrolase</keyword>
<evidence type="ECO:0000256" key="5">
    <source>
        <dbReference type="PROSITE-ProRule" id="PRU01240"/>
    </source>
</evidence>
<evidence type="ECO:0000313" key="9">
    <source>
        <dbReference type="Proteomes" id="UP000199403"/>
    </source>
</evidence>
<protein>
    <submittedName>
        <fullName evidence="8">Subtilase family protein</fullName>
    </submittedName>
</protein>
<dbReference type="Proteomes" id="UP000199403">
    <property type="component" value="Unassembled WGS sequence"/>
</dbReference>
<sequence>MISFWMLLTGICLGFQLISFGETTFPSEKDSLEAPTNWFLLDPIEDGFLGTGAEKAHEKFLAGKRAKRTVVVAVIDSGVDIVHEDLKDKIWENPGEIPGNGIDDDGNGYIDDVHGWNFIGGADGSHVEEDSHELTREYNRLKAKFGEMAVEDVKKRDREEFAYWQRVNENFEESKKEAEMNYNMYGNMLNGFTNMARLVKEEFGLDDFTLKDLSEMESEKEEISNALEMLSQLFSMINMPDPSVNEILEVLDGAVEHFEVQANYAYNTDFDPRDIVGDDPEDYKEKYYGNNDPTGPDATHGTHVAGIIAAKRGNDLGIDGIAEHVLIMPVRAVPNGDERDKDIANAIRYAVDNGAHIINLSFGKSYSPGKKYVDKAVKYARRKGVLLIHAAGNSSKEINPDNNFPNRWYGRRGSSDAWLEVGASAAIDSDNLAADFSNFSNEGVDLFAPGVDIYSTVPGSEYETNSGTSMAAPTVAGVAAMVWAYYPDLNPKDLREILIQSVYKPTTEQVQLPGQEELIGFDTLSATGGVVNAYQALQLAAQRSKYD</sequence>
<dbReference type="STRING" id="1416801.SAMN05192553_101505"/>
<dbReference type="CDD" id="cd07483">
    <property type="entry name" value="Peptidases_S8_Subtilisin_Novo-like"/>
    <property type="match status" value="1"/>
</dbReference>
<keyword evidence="4 5" id="KW-0720">Serine protease</keyword>
<evidence type="ECO:0000256" key="4">
    <source>
        <dbReference type="ARBA" id="ARBA00022825"/>
    </source>
</evidence>
<dbReference type="GO" id="GO:0004252">
    <property type="term" value="F:serine-type endopeptidase activity"/>
    <property type="evidence" value="ECO:0007669"/>
    <property type="project" value="UniProtKB-UniRule"/>
</dbReference>
<dbReference type="InterPro" id="IPR034080">
    <property type="entry name" value="Protease_P7-like_dom"/>
</dbReference>
<dbReference type="Gene3D" id="3.40.50.200">
    <property type="entry name" value="Peptidase S8/S53 domain"/>
    <property type="match status" value="2"/>
</dbReference>
<dbReference type="InterPro" id="IPR051048">
    <property type="entry name" value="Peptidase_S8/S53_subtilisin"/>
</dbReference>
<gene>
    <name evidence="8" type="ORF">SAMN05192553_101505</name>
</gene>
<accession>A0A1H6TYX4</accession>
<dbReference type="InterPro" id="IPR000209">
    <property type="entry name" value="Peptidase_S8/S53_dom"/>
</dbReference>
<dbReference type="InterPro" id="IPR022398">
    <property type="entry name" value="Peptidase_S8_His-AS"/>
</dbReference>
<evidence type="ECO:0000313" key="8">
    <source>
        <dbReference type="EMBL" id="SEI84396.1"/>
    </source>
</evidence>
<dbReference type="PROSITE" id="PS51892">
    <property type="entry name" value="SUBTILASE"/>
    <property type="match status" value="1"/>
</dbReference>
<reference evidence="9" key="1">
    <citation type="submission" date="2016-10" db="EMBL/GenBank/DDBJ databases">
        <authorList>
            <person name="Varghese N."/>
            <person name="Submissions S."/>
        </authorList>
    </citation>
    <scope>NUCLEOTIDE SEQUENCE [LARGE SCALE GENOMIC DNA]</scope>
    <source>
        <strain evidence="9">IBRC-M 10761</strain>
    </source>
</reference>
<dbReference type="Pfam" id="PF00082">
    <property type="entry name" value="Peptidase_S8"/>
    <property type="match status" value="1"/>
</dbReference>
<proteinExistence type="inferred from homology"/>
<feature type="active site" description="Charge relay system" evidence="5">
    <location>
        <position position="76"/>
    </location>
</feature>
<organism evidence="8 9">
    <name type="scientific">Cyclobacterium xiamenense</name>
    <dbReference type="NCBI Taxonomy" id="1297121"/>
    <lineage>
        <taxon>Bacteria</taxon>
        <taxon>Pseudomonadati</taxon>
        <taxon>Bacteroidota</taxon>
        <taxon>Cytophagia</taxon>
        <taxon>Cytophagales</taxon>
        <taxon>Cyclobacteriaceae</taxon>
        <taxon>Cyclobacterium</taxon>
    </lineage>
</organism>
<feature type="active site" description="Charge relay system" evidence="5">
    <location>
        <position position="300"/>
    </location>
</feature>
<dbReference type="SUPFAM" id="SSF52743">
    <property type="entry name" value="Subtilisin-like"/>
    <property type="match status" value="1"/>
</dbReference>
<dbReference type="InterPro" id="IPR023827">
    <property type="entry name" value="Peptidase_S8_Asp-AS"/>
</dbReference>
<comment type="similarity">
    <text evidence="1 5 6">Belongs to the peptidase S8 family.</text>
</comment>
<evidence type="ECO:0000256" key="3">
    <source>
        <dbReference type="ARBA" id="ARBA00022801"/>
    </source>
</evidence>
<keyword evidence="2 5" id="KW-0645">Protease</keyword>
<dbReference type="AlphaFoldDB" id="A0A1H6TYX4"/>
<dbReference type="PANTHER" id="PTHR43399:SF4">
    <property type="entry name" value="CELL WALL-ASSOCIATED PROTEASE"/>
    <property type="match status" value="1"/>
</dbReference>
<evidence type="ECO:0000256" key="6">
    <source>
        <dbReference type="RuleBase" id="RU003355"/>
    </source>
</evidence>
<name>A0A1H6TYX4_9BACT</name>
<dbReference type="PROSITE" id="PS00138">
    <property type="entry name" value="SUBTILASE_SER"/>
    <property type="match status" value="1"/>
</dbReference>
<dbReference type="InterPro" id="IPR015500">
    <property type="entry name" value="Peptidase_S8_subtilisin-rel"/>
</dbReference>
<keyword evidence="9" id="KW-1185">Reference proteome</keyword>
<dbReference type="InterPro" id="IPR023828">
    <property type="entry name" value="Peptidase_S8_Ser-AS"/>
</dbReference>
<evidence type="ECO:0000259" key="7">
    <source>
        <dbReference type="Pfam" id="PF00082"/>
    </source>
</evidence>
<evidence type="ECO:0000256" key="2">
    <source>
        <dbReference type="ARBA" id="ARBA00022670"/>
    </source>
</evidence>
<dbReference type="EMBL" id="FNZH01000001">
    <property type="protein sequence ID" value="SEI84396.1"/>
    <property type="molecule type" value="Genomic_DNA"/>
</dbReference>
<feature type="domain" description="Peptidase S8/S53" evidence="7">
    <location>
        <begin position="68"/>
        <end position="507"/>
    </location>
</feature>
<dbReference type="PANTHER" id="PTHR43399">
    <property type="entry name" value="SUBTILISIN-RELATED"/>
    <property type="match status" value="1"/>
</dbReference>
<dbReference type="PRINTS" id="PR00723">
    <property type="entry name" value="SUBTILISIN"/>
</dbReference>
<dbReference type="GO" id="GO:0006508">
    <property type="term" value="P:proteolysis"/>
    <property type="evidence" value="ECO:0007669"/>
    <property type="project" value="UniProtKB-KW"/>
</dbReference>